<keyword evidence="1" id="KW-1133">Transmembrane helix</keyword>
<sequence>MKRIHNRLPGFVLCTHLSLLILCIISNSMSGW</sequence>
<evidence type="ECO:0000313" key="2">
    <source>
        <dbReference type="EMBL" id="JAD34171.1"/>
    </source>
</evidence>
<dbReference type="EMBL" id="GBRH01263724">
    <property type="protein sequence ID" value="JAD34171.1"/>
    <property type="molecule type" value="Transcribed_RNA"/>
</dbReference>
<keyword evidence="1" id="KW-0812">Transmembrane</keyword>
<dbReference type="AlphaFoldDB" id="A0A0A8Z5V3"/>
<name>A0A0A8Z5V3_ARUDO</name>
<proteinExistence type="predicted"/>
<organism evidence="2">
    <name type="scientific">Arundo donax</name>
    <name type="common">Giant reed</name>
    <name type="synonym">Donax arundinaceus</name>
    <dbReference type="NCBI Taxonomy" id="35708"/>
    <lineage>
        <taxon>Eukaryota</taxon>
        <taxon>Viridiplantae</taxon>
        <taxon>Streptophyta</taxon>
        <taxon>Embryophyta</taxon>
        <taxon>Tracheophyta</taxon>
        <taxon>Spermatophyta</taxon>
        <taxon>Magnoliopsida</taxon>
        <taxon>Liliopsida</taxon>
        <taxon>Poales</taxon>
        <taxon>Poaceae</taxon>
        <taxon>PACMAD clade</taxon>
        <taxon>Arundinoideae</taxon>
        <taxon>Arundineae</taxon>
        <taxon>Arundo</taxon>
    </lineage>
</organism>
<reference evidence="2" key="1">
    <citation type="submission" date="2014-09" db="EMBL/GenBank/DDBJ databases">
        <authorList>
            <person name="Magalhaes I.L.F."/>
            <person name="Oliveira U."/>
            <person name="Santos F.R."/>
            <person name="Vidigal T.H.D.A."/>
            <person name="Brescovit A.D."/>
            <person name="Santos A.J."/>
        </authorList>
    </citation>
    <scope>NUCLEOTIDE SEQUENCE</scope>
    <source>
        <tissue evidence="2">Shoot tissue taken approximately 20 cm above the soil surface</tissue>
    </source>
</reference>
<accession>A0A0A8Z5V3</accession>
<feature type="transmembrane region" description="Helical" evidence="1">
    <location>
        <begin position="12"/>
        <end position="29"/>
    </location>
</feature>
<protein>
    <submittedName>
        <fullName evidence="2">Uncharacterized protein</fullName>
    </submittedName>
</protein>
<evidence type="ECO:0000256" key="1">
    <source>
        <dbReference type="SAM" id="Phobius"/>
    </source>
</evidence>
<keyword evidence="1" id="KW-0472">Membrane</keyword>
<reference evidence="2" key="2">
    <citation type="journal article" date="2015" name="Data Brief">
        <title>Shoot transcriptome of the giant reed, Arundo donax.</title>
        <authorList>
            <person name="Barrero R.A."/>
            <person name="Guerrero F.D."/>
            <person name="Moolhuijzen P."/>
            <person name="Goolsby J.A."/>
            <person name="Tidwell J."/>
            <person name="Bellgard S.E."/>
            <person name="Bellgard M.I."/>
        </authorList>
    </citation>
    <scope>NUCLEOTIDE SEQUENCE</scope>
    <source>
        <tissue evidence="2">Shoot tissue taken approximately 20 cm above the soil surface</tissue>
    </source>
</reference>